<proteinExistence type="predicted"/>
<organism evidence="4 5">
    <name type="scientific">Roseateles terrae</name>
    <dbReference type="NCBI Taxonomy" id="431060"/>
    <lineage>
        <taxon>Bacteria</taxon>
        <taxon>Pseudomonadati</taxon>
        <taxon>Pseudomonadota</taxon>
        <taxon>Betaproteobacteria</taxon>
        <taxon>Burkholderiales</taxon>
        <taxon>Sphaerotilaceae</taxon>
        <taxon>Roseateles</taxon>
    </lineage>
</organism>
<dbReference type="EMBL" id="JACHXO010000008">
    <property type="protein sequence ID" value="MBB3196658.1"/>
    <property type="molecule type" value="Genomic_DNA"/>
</dbReference>
<evidence type="ECO:0000256" key="1">
    <source>
        <dbReference type="SAM" id="MobiDB-lite"/>
    </source>
</evidence>
<feature type="signal peptide" evidence="2">
    <location>
        <begin position="1"/>
        <end position="25"/>
    </location>
</feature>
<gene>
    <name evidence="4" type="ORF">FHS28_004080</name>
</gene>
<dbReference type="InterPro" id="IPR018637">
    <property type="entry name" value="DUF2059"/>
</dbReference>
<evidence type="ECO:0000313" key="4">
    <source>
        <dbReference type="EMBL" id="MBB3196658.1"/>
    </source>
</evidence>
<accession>A0ABR6GX26</accession>
<reference evidence="4 5" key="1">
    <citation type="submission" date="2020-08" db="EMBL/GenBank/DDBJ databases">
        <title>Genomic Encyclopedia of Type Strains, Phase III (KMG-III): the genomes of soil and plant-associated and newly described type strains.</title>
        <authorList>
            <person name="Whitman W."/>
        </authorList>
    </citation>
    <scope>NUCLEOTIDE SEQUENCE [LARGE SCALE GENOMIC DNA]</scope>
    <source>
        <strain evidence="4 5">CECT 7247</strain>
    </source>
</reference>
<feature type="compositionally biased region" description="Low complexity" evidence="1">
    <location>
        <begin position="184"/>
        <end position="209"/>
    </location>
</feature>
<feature type="domain" description="DUF2059" evidence="3">
    <location>
        <begin position="117"/>
        <end position="157"/>
    </location>
</feature>
<feature type="chain" id="PRO_5045950219" description="DUF2059 domain-containing protein" evidence="2">
    <location>
        <begin position="26"/>
        <end position="209"/>
    </location>
</feature>
<comment type="caution">
    <text evidence="4">The sequence shown here is derived from an EMBL/GenBank/DDBJ whole genome shotgun (WGS) entry which is preliminary data.</text>
</comment>
<dbReference type="Proteomes" id="UP000574369">
    <property type="component" value="Unassembled WGS sequence"/>
</dbReference>
<evidence type="ECO:0000259" key="3">
    <source>
        <dbReference type="Pfam" id="PF09832"/>
    </source>
</evidence>
<keyword evidence="5" id="KW-1185">Reference proteome</keyword>
<keyword evidence="2" id="KW-0732">Signal</keyword>
<sequence>MTLLLKHVQVGALAAALMMSPLAFAQKADSSPAKKELIGRVLKLQQPAIEQLTVSVLNRPVNDLAQKLIPAIRNLPEAKRDATAKSIDQTLRKFMDDNAPALVEKGKAIQASTIGQTLDEKFTEDELKQLVAWLESPVSKKFADVAPELQAAYTKRLIDDNGKALDEKFNALQTNIAKQLGLDAPTGASGAGAKAPAGKTAAPASSPKK</sequence>
<evidence type="ECO:0000313" key="5">
    <source>
        <dbReference type="Proteomes" id="UP000574369"/>
    </source>
</evidence>
<feature type="region of interest" description="Disordered" evidence="1">
    <location>
        <begin position="182"/>
        <end position="209"/>
    </location>
</feature>
<protein>
    <recommendedName>
        <fullName evidence="3">DUF2059 domain-containing protein</fullName>
    </recommendedName>
</protein>
<dbReference type="RefSeq" id="WP_088453647.1">
    <property type="nucleotide sequence ID" value="NZ_JACHXO010000008.1"/>
</dbReference>
<dbReference type="Pfam" id="PF09832">
    <property type="entry name" value="DUF2059"/>
    <property type="match status" value="1"/>
</dbReference>
<name>A0ABR6GX26_9BURK</name>
<evidence type="ECO:0000256" key="2">
    <source>
        <dbReference type="SAM" id="SignalP"/>
    </source>
</evidence>